<evidence type="ECO:0000313" key="3">
    <source>
        <dbReference type="EMBL" id="EQD34609.1"/>
    </source>
</evidence>
<proteinExistence type="predicted"/>
<protein>
    <submittedName>
        <fullName evidence="3">Flagellar hook-associated 2 domain protein</fullName>
    </submittedName>
</protein>
<keyword evidence="3" id="KW-0969">Cilium</keyword>
<evidence type="ECO:0000256" key="1">
    <source>
        <dbReference type="SAM" id="Coils"/>
    </source>
</evidence>
<gene>
    <name evidence="3" type="ORF">B1B_17124</name>
</gene>
<reference evidence="3" key="2">
    <citation type="journal article" date="2014" name="ISME J.">
        <title>Microbial stratification in low pH oxic and suboxic macroscopic growths along an acid mine drainage.</title>
        <authorList>
            <person name="Mendez-Garcia C."/>
            <person name="Mesa V."/>
            <person name="Sprenger R.R."/>
            <person name="Richter M."/>
            <person name="Diez M.S."/>
            <person name="Solano J."/>
            <person name="Bargiela R."/>
            <person name="Golyshina O.V."/>
            <person name="Manteca A."/>
            <person name="Ramos J.L."/>
            <person name="Gallego J.R."/>
            <person name="Llorente I."/>
            <person name="Martins Dos Santos V.A."/>
            <person name="Jensen O.N."/>
            <person name="Pelaez A.I."/>
            <person name="Sanchez J."/>
            <person name="Ferrer M."/>
        </authorList>
    </citation>
    <scope>NUCLEOTIDE SEQUENCE</scope>
</reference>
<dbReference type="PANTHER" id="PTHR30288">
    <property type="entry name" value="FLAGELLAR CAP/ASSEMBLY PROTEIN FLID"/>
    <property type="match status" value="1"/>
</dbReference>
<dbReference type="AlphaFoldDB" id="T1A0L3"/>
<organism evidence="3">
    <name type="scientific">mine drainage metagenome</name>
    <dbReference type="NCBI Taxonomy" id="410659"/>
    <lineage>
        <taxon>unclassified sequences</taxon>
        <taxon>metagenomes</taxon>
        <taxon>ecological metagenomes</taxon>
    </lineage>
</organism>
<feature type="non-terminal residue" evidence="3">
    <location>
        <position position="261"/>
    </location>
</feature>
<evidence type="ECO:0000259" key="2">
    <source>
        <dbReference type="Pfam" id="PF07195"/>
    </source>
</evidence>
<keyword evidence="3" id="KW-0282">Flagellum</keyword>
<dbReference type="PANTHER" id="PTHR30288:SF0">
    <property type="entry name" value="FLAGELLAR HOOK-ASSOCIATED PROTEIN 2"/>
    <property type="match status" value="1"/>
</dbReference>
<dbReference type="InterPro" id="IPR040026">
    <property type="entry name" value="FliD"/>
</dbReference>
<dbReference type="GO" id="GO:0007155">
    <property type="term" value="P:cell adhesion"/>
    <property type="evidence" value="ECO:0007669"/>
    <property type="project" value="InterPro"/>
</dbReference>
<name>T1A0L3_9ZZZZ</name>
<feature type="domain" description="Flagellar hook-associated protein 2 C-terminal" evidence="2">
    <location>
        <begin position="29"/>
        <end position="249"/>
    </location>
</feature>
<keyword evidence="3" id="KW-0966">Cell projection</keyword>
<keyword evidence="1" id="KW-0175">Coiled coil</keyword>
<dbReference type="GO" id="GO:0009421">
    <property type="term" value="C:bacterial-type flagellum filament cap"/>
    <property type="evidence" value="ECO:0007669"/>
    <property type="project" value="InterPro"/>
</dbReference>
<reference evidence="3" key="1">
    <citation type="submission" date="2013-08" db="EMBL/GenBank/DDBJ databases">
        <authorList>
            <person name="Mendez C."/>
            <person name="Richter M."/>
            <person name="Ferrer M."/>
            <person name="Sanchez J."/>
        </authorList>
    </citation>
    <scope>NUCLEOTIDE SEQUENCE</scope>
</reference>
<dbReference type="EMBL" id="AUZY01011437">
    <property type="protein sequence ID" value="EQD34609.1"/>
    <property type="molecule type" value="Genomic_DNA"/>
</dbReference>
<comment type="caution">
    <text evidence="3">The sequence shown here is derived from an EMBL/GenBank/DDBJ whole genome shotgun (WGS) entry which is preliminary data.</text>
</comment>
<dbReference type="Pfam" id="PF07195">
    <property type="entry name" value="FliD_C"/>
    <property type="match status" value="1"/>
</dbReference>
<dbReference type="GO" id="GO:0071973">
    <property type="term" value="P:bacterial-type flagellum-dependent cell motility"/>
    <property type="evidence" value="ECO:0007669"/>
    <property type="project" value="TreeGrafter"/>
</dbReference>
<feature type="coiled-coil region" evidence="1">
    <location>
        <begin position="202"/>
        <end position="233"/>
    </location>
</feature>
<dbReference type="InterPro" id="IPR010809">
    <property type="entry name" value="FliD_C"/>
</dbReference>
<sequence length="261" mass="26543">MSITETAGTGLTALTYSSGSTNYTQQTAAQDAGFSIAGIGYTSPSNTVTNALSGVTLNLLTTTSAPATLTVADNTTTIQSNVQTFVKAYNTLQKSLTQLGGYDATTSTAGPLMGNSALTNAQSQIQAALFGVVNTGSATYTSLASLGITANSDGSLSLNMAQLAVALSTHFSAVSTLFSGKGGIASGLNTVLNAQLSGTGPIESLSQSLVQQNNALTQQSQQLSQQMSALQASLTQQYSSLNVLLSQLQTTSSYLTQAFAS</sequence>
<accession>T1A0L3</accession>